<evidence type="ECO:0000313" key="5">
    <source>
        <dbReference type="Proteomes" id="UP001597044"/>
    </source>
</evidence>
<evidence type="ECO:0000256" key="1">
    <source>
        <dbReference type="ARBA" id="ARBA00010996"/>
    </source>
</evidence>
<comment type="caution">
    <text evidence="4">The sequence shown here is derived from an EMBL/GenBank/DDBJ whole genome shotgun (WGS) entry which is preliminary data.</text>
</comment>
<dbReference type="EMBL" id="JBHTIT010000001">
    <property type="protein sequence ID" value="MFD0950231.1"/>
    <property type="molecule type" value="Genomic_DNA"/>
</dbReference>
<protein>
    <submittedName>
        <fullName evidence="4">SCO family protein</fullName>
    </submittedName>
</protein>
<dbReference type="InterPro" id="IPR013766">
    <property type="entry name" value="Thioredoxin_domain"/>
</dbReference>
<dbReference type="SUPFAM" id="SSF52833">
    <property type="entry name" value="Thioredoxin-like"/>
    <property type="match status" value="1"/>
</dbReference>
<accession>A0ABW3HFI3</accession>
<feature type="domain" description="Thioredoxin" evidence="3">
    <location>
        <begin position="37"/>
        <end position="193"/>
    </location>
</feature>
<dbReference type="PANTHER" id="PTHR12151:SF25">
    <property type="entry name" value="LINALOOL DEHYDRATASE_ISOMERASE DOMAIN-CONTAINING PROTEIN"/>
    <property type="match status" value="1"/>
</dbReference>
<dbReference type="CDD" id="cd02968">
    <property type="entry name" value="SCO"/>
    <property type="match status" value="1"/>
</dbReference>
<keyword evidence="2" id="KW-0186">Copper</keyword>
<dbReference type="PROSITE" id="PS51352">
    <property type="entry name" value="THIOREDOXIN_2"/>
    <property type="match status" value="1"/>
</dbReference>
<reference evidence="5" key="1">
    <citation type="journal article" date="2019" name="Int. J. Syst. Evol. Microbiol.">
        <title>The Global Catalogue of Microorganisms (GCM) 10K type strain sequencing project: providing services to taxonomists for standard genome sequencing and annotation.</title>
        <authorList>
            <consortium name="The Broad Institute Genomics Platform"/>
            <consortium name="The Broad Institute Genome Sequencing Center for Infectious Disease"/>
            <person name="Wu L."/>
            <person name="Ma J."/>
        </authorList>
    </citation>
    <scope>NUCLEOTIDE SEQUENCE [LARGE SCALE GENOMIC DNA]</scope>
    <source>
        <strain evidence="5">CCUG 63419</strain>
    </source>
</reference>
<evidence type="ECO:0000259" key="3">
    <source>
        <dbReference type="PROSITE" id="PS51352"/>
    </source>
</evidence>
<dbReference type="InterPro" id="IPR003782">
    <property type="entry name" value="SCO1/SenC"/>
</dbReference>
<dbReference type="Proteomes" id="UP001597044">
    <property type="component" value="Unassembled WGS sequence"/>
</dbReference>
<dbReference type="InterPro" id="IPR036249">
    <property type="entry name" value="Thioredoxin-like_sf"/>
</dbReference>
<evidence type="ECO:0000256" key="2">
    <source>
        <dbReference type="ARBA" id="ARBA00023008"/>
    </source>
</evidence>
<proteinExistence type="inferred from homology"/>
<name>A0ABW3HFI3_9GAMM</name>
<dbReference type="RefSeq" id="WP_340675542.1">
    <property type="nucleotide sequence ID" value="NZ_JBHTIT010000001.1"/>
</dbReference>
<evidence type="ECO:0000313" key="4">
    <source>
        <dbReference type="EMBL" id="MFD0950231.1"/>
    </source>
</evidence>
<dbReference type="Gene3D" id="3.40.30.10">
    <property type="entry name" value="Glutaredoxin"/>
    <property type="match status" value="1"/>
</dbReference>
<dbReference type="PANTHER" id="PTHR12151">
    <property type="entry name" value="ELECTRON TRANSPORT PROTIN SCO1/SENC FAMILY MEMBER"/>
    <property type="match status" value="1"/>
</dbReference>
<organism evidence="4 5">
    <name type="scientific">Paraperlucidibaca wandonensis</name>
    <dbReference type="NCBI Taxonomy" id="1268273"/>
    <lineage>
        <taxon>Bacteria</taxon>
        <taxon>Pseudomonadati</taxon>
        <taxon>Pseudomonadota</taxon>
        <taxon>Gammaproteobacteria</taxon>
        <taxon>Moraxellales</taxon>
        <taxon>Moraxellaceae</taxon>
        <taxon>Paraperlucidibaca</taxon>
    </lineage>
</organism>
<comment type="similarity">
    <text evidence="1">Belongs to the SCO1/2 family.</text>
</comment>
<sequence length="199" mass="21752">MSKSPRKKLRIAIVAALVISVGLAAWAWLQRPVYSGLPVLKLGGEFSLDNANGQPFALQDSSGQVRLLSFGYTHCPDICPMTLARYRAVLDALGDDGAKLQTIMISIDPARDTPEILHKYVSYFSPQIVGLTGTPEAIAVVAKQYGAYVSVNGDDVSHSDYLYLIDRDGRVRRLYDQQAGVDAIVKEAKVLMQEPREGV</sequence>
<dbReference type="Pfam" id="PF02630">
    <property type="entry name" value="SCO1-SenC"/>
    <property type="match status" value="1"/>
</dbReference>
<gene>
    <name evidence="4" type="ORF">ACFQ0F_07500</name>
</gene>
<keyword evidence="5" id="KW-1185">Reference proteome</keyword>